<dbReference type="Pfam" id="PF01103">
    <property type="entry name" value="Omp85"/>
    <property type="match status" value="1"/>
</dbReference>
<evidence type="ECO:0000256" key="1">
    <source>
        <dbReference type="ARBA" id="ARBA00004370"/>
    </source>
</evidence>
<evidence type="ECO:0000256" key="5">
    <source>
        <dbReference type="ARBA" id="ARBA00023237"/>
    </source>
</evidence>
<name>A0ABZ2INK2_9BACT</name>
<protein>
    <submittedName>
        <fullName evidence="7">BamA/TamA family outer membrane protein</fullName>
    </submittedName>
</protein>
<dbReference type="PANTHER" id="PTHR12815:SF47">
    <property type="entry name" value="TRANSLOCATION AND ASSEMBLY MODULE SUBUNIT TAMA"/>
    <property type="match status" value="1"/>
</dbReference>
<proteinExistence type="predicted"/>
<dbReference type="Gene3D" id="2.40.160.50">
    <property type="entry name" value="membrane protein fhac: a member of the omp85/tpsb transporter family"/>
    <property type="match status" value="1"/>
</dbReference>
<evidence type="ECO:0000256" key="3">
    <source>
        <dbReference type="ARBA" id="ARBA00022729"/>
    </source>
</evidence>
<feature type="domain" description="Bacterial surface antigen (D15)" evidence="6">
    <location>
        <begin position="459"/>
        <end position="767"/>
    </location>
</feature>
<comment type="subcellular location">
    <subcellularLocation>
        <location evidence="1">Membrane</location>
    </subcellularLocation>
</comment>
<keyword evidence="2" id="KW-0812">Transmembrane</keyword>
<dbReference type="PANTHER" id="PTHR12815">
    <property type="entry name" value="SORTING AND ASSEMBLY MACHINERY SAMM50 PROTEIN FAMILY MEMBER"/>
    <property type="match status" value="1"/>
</dbReference>
<gene>
    <name evidence="7" type="ORF">NEE14_005740</name>
</gene>
<evidence type="ECO:0000256" key="2">
    <source>
        <dbReference type="ARBA" id="ARBA00022692"/>
    </source>
</evidence>
<keyword evidence="5" id="KW-0998">Cell outer membrane</keyword>
<keyword evidence="8" id="KW-1185">Reference proteome</keyword>
<dbReference type="Proteomes" id="UP001320603">
    <property type="component" value="Chromosome"/>
</dbReference>
<accession>A0ABZ2INK2</accession>
<keyword evidence="4" id="KW-0472">Membrane</keyword>
<dbReference type="RefSeq" id="WP_251966322.1">
    <property type="nucleotide sequence ID" value="NZ_CP146284.1"/>
</dbReference>
<dbReference type="InterPro" id="IPR039910">
    <property type="entry name" value="D15-like"/>
</dbReference>
<keyword evidence="3" id="KW-0732">Signal</keyword>
<dbReference type="EMBL" id="CP146284">
    <property type="protein sequence ID" value="WWV67472.1"/>
    <property type="molecule type" value="Genomic_DNA"/>
</dbReference>
<dbReference type="InterPro" id="IPR000184">
    <property type="entry name" value="Bac_surfAg_D15"/>
</dbReference>
<sequence length="788" mass="91697">MKEFLRYILYTLTSILVLNGCSSTKFVPDNQYLLDKVEIISDNQQFKPADLKEYLQQRPNFKVFGLMKWQLYLYNWSGKNENNWFNKQFRRMGEAPVLMDTTLITLSEKELHLFLVNKGYINAQVTHSIDTSKYKKATVTYTIKSNEPYRIRDYQMRLNDPAIDSIARIKPRKHSWLSTAFHSSSDEYTSLIQDSILFDRDILDQERERITKLLRYRGYYGFNKEYLTYLADSSFRKNVVDLEMYLKPYRKLLPDGNIQEMPHRPYYLNKITILSDYDPLKPEKENALQLTDTLYQNHIEIIYGENGRFIRPSVLARSVYLAPGRLYNERSVEQTYSSFARLRALKNINLRFQEFEENDSLKLNCTILTSPSKLQGFGVDLEGTNSAGDLGFASSINYQHRNLFKGSEAFTAKIRGAYENLGSSSDNSVGNYWEIGAETGLTFPHFLFPFLSDRIARRLRATTEFKVSYSFQTRPEYQRAILSGGWNYIWQDRFNTQAKHVFKLIDIDYVHLPKMDRAFADSLPESTRLYNFTDQFVLGTGYTYSFSNYVPQNKLRNTHSFRFSFEMAGNLLYGISKLTHQGKNSDGMYELFGIPYSQFTKVDFDFSKSMAIDARNKVAYHIGVGVGYPYGNTRKLPFERSYFSGGANSVRGWSVRSLGPGSMGMEYAGTFADQIGDIRLDLNLEYRTKLFWKFELAAYVDAGNIWLFHNDPDHPNGNFDFSRFYKEIAVSYGLGLRLDFDFFLLRFDTGMKAYDPQQRGSDRWAIKNPNFHVSDGNFAWHFAVGYPF</sequence>
<reference evidence="7 8" key="1">
    <citation type="submission" date="2024-02" db="EMBL/GenBank/DDBJ databases">
        <title>Whole genome sequencing of Parabacteroides sp. AD58.</title>
        <authorList>
            <person name="Chaplin A.V."/>
            <person name="Pikina A.P."/>
            <person name="Sokolova S.R."/>
            <person name="Korostin D.O."/>
            <person name="Efimov B.A."/>
        </authorList>
    </citation>
    <scope>NUCLEOTIDE SEQUENCE [LARGE SCALE GENOMIC DNA]</scope>
    <source>
        <strain evidence="7 8">AD58</strain>
    </source>
</reference>
<evidence type="ECO:0000259" key="6">
    <source>
        <dbReference type="Pfam" id="PF01103"/>
    </source>
</evidence>
<evidence type="ECO:0000256" key="4">
    <source>
        <dbReference type="ARBA" id="ARBA00023136"/>
    </source>
</evidence>
<organism evidence="7 8">
    <name type="scientific">Parabacteroides absconsus</name>
    <dbReference type="NCBI Taxonomy" id="2951805"/>
    <lineage>
        <taxon>Bacteria</taxon>
        <taxon>Pseudomonadati</taxon>
        <taxon>Bacteroidota</taxon>
        <taxon>Bacteroidia</taxon>
        <taxon>Bacteroidales</taxon>
        <taxon>Tannerellaceae</taxon>
        <taxon>Parabacteroides</taxon>
    </lineage>
</organism>
<evidence type="ECO:0000313" key="8">
    <source>
        <dbReference type="Proteomes" id="UP001320603"/>
    </source>
</evidence>
<evidence type="ECO:0000313" key="7">
    <source>
        <dbReference type="EMBL" id="WWV67472.1"/>
    </source>
</evidence>